<evidence type="ECO:0000256" key="1">
    <source>
        <dbReference type="SAM" id="Phobius"/>
    </source>
</evidence>
<feature type="transmembrane region" description="Helical" evidence="1">
    <location>
        <begin position="38"/>
        <end position="67"/>
    </location>
</feature>
<dbReference type="Proteomes" id="UP000631421">
    <property type="component" value="Unassembled WGS sequence"/>
</dbReference>
<reference evidence="2" key="2">
    <citation type="submission" date="2020-08" db="EMBL/GenBank/DDBJ databases">
        <authorList>
            <person name="Chen M."/>
            <person name="Teng W."/>
            <person name="Zhao L."/>
            <person name="Hu C."/>
            <person name="Zhou Y."/>
            <person name="Han B."/>
            <person name="Song L."/>
            <person name="Shu W."/>
        </authorList>
    </citation>
    <scope>NUCLEOTIDE SEQUENCE</scope>
    <source>
        <strain evidence="2">FACHB-1277</strain>
    </source>
</reference>
<feature type="transmembrane region" description="Helical" evidence="1">
    <location>
        <begin position="109"/>
        <end position="128"/>
    </location>
</feature>
<proteinExistence type="predicted"/>
<organism evidence="2 3">
    <name type="scientific">Pseudanabaena cinerea FACHB-1277</name>
    <dbReference type="NCBI Taxonomy" id="2949581"/>
    <lineage>
        <taxon>Bacteria</taxon>
        <taxon>Bacillati</taxon>
        <taxon>Cyanobacteriota</taxon>
        <taxon>Cyanophyceae</taxon>
        <taxon>Pseudanabaenales</taxon>
        <taxon>Pseudanabaenaceae</taxon>
        <taxon>Pseudanabaena</taxon>
        <taxon>Pseudanabaena cinerea</taxon>
    </lineage>
</organism>
<accession>A0A926UPZ7</accession>
<comment type="caution">
    <text evidence="2">The sequence shown here is derived from an EMBL/GenBank/DDBJ whole genome shotgun (WGS) entry which is preliminary data.</text>
</comment>
<evidence type="ECO:0000313" key="2">
    <source>
        <dbReference type="EMBL" id="MBD2148703.1"/>
    </source>
</evidence>
<reference evidence="2" key="1">
    <citation type="journal article" date="2015" name="ISME J.">
        <title>Draft Genome Sequence of Streptomyces incarnatus NRRL8089, which Produces the Nucleoside Antibiotic Sinefungin.</title>
        <authorList>
            <person name="Oshima K."/>
            <person name="Hattori M."/>
            <person name="Shimizu H."/>
            <person name="Fukuda K."/>
            <person name="Nemoto M."/>
            <person name="Inagaki K."/>
            <person name="Tamura T."/>
        </authorList>
    </citation>
    <scope>NUCLEOTIDE SEQUENCE</scope>
    <source>
        <strain evidence="2">FACHB-1277</strain>
    </source>
</reference>
<keyword evidence="3" id="KW-1185">Reference proteome</keyword>
<name>A0A926UPZ7_9CYAN</name>
<dbReference type="AlphaFoldDB" id="A0A926UPZ7"/>
<keyword evidence="1" id="KW-0812">Transmembrane</keyword>
<sequence>MLKIIGSLVISLIFWAAFLLLFQNGVIPIEKGGASNVAGAWLASTFIPSSLIVMGVTLFAAGIWFFLSSRSQDDERCYEQVKYWWGLLMLPLATIGVVTFAYRESLKDAVVYILISHVLHVIWIYWIGTCLSSQNFAKYILPGSRKIRSIASSIGIPV</sequence>
<feature type="transmembrane region" description="Helical" evidence="1">
    <location>
        <begin position="83"/>
        <end position="103"/>
    </location>
</feature>
<protein>
    <submittedName>
        <fullName evidence="2">Uncharacterized protein</fullName>
    </submittedName>
</protein>
<gene>
    <name evidence="2" type="ORF">H6F44_00960</name>
</gene>
<keyword evidence="1" id="KW-0472">Membrane</keyword>
<evidence type="ECO:0000313" key="3">
    <source>
        <dbReference type="Proteomes" id="UP000631421"/>
    </source>
</evidence>
<dbReference type="EMBL" id="JACJPY010000002">
    <property type="protein sequence ID" value="MBD2148703.1"/>
    <property type="molecule type" value="Genomic_DNA"/>
</dbReference>
<keyword evidence="1" id="KW-1133">Transmembrane helix</keyword>
<dbReference type="RefSeq" id="WP_190349046.1">
    <property type="nucleotide sequence ID" value="NZ_JACJPY010000002.1"/>
</dbReference>